<proteinExistence type="inferred from homology"/>
<evidence type="ECO:0000259" key="5">
    <source>
        <dbReference type="PROSITE" id="PS51715"/>
    </source>
</evidence>
<name>A0A9P0NEA2_9DIPT</name>
<dbReference type="Proteomes" id="UP001153620">
    <property type="component" value="Chromosome 1"/>
</dbReference>
<organism evidence="6 7">
    <name type="scientific">Chironomus riparius</name>
    <dbReference type="NCBI Taxonomy" id="315576"/>
    <lineage>
        <taxon>Eukaryota</taxon>
        <taxon>Metazoa</taxon>
        <taxon>Ecdysozoa</taxon>
        <taxon>Arthropoda</taxon>
        <taxon>Hexapoda</taxon>
        <taxon>Insecta</taxon>
        <taxon>Pterygota</taxon>
        <taxon>Neoptera</taxon>
        <taxon>Endopterygota</taxon>
        <taxon>Diptera</taxon>
        <taxon>Nematocera</taxon>
        <taxon>Chironomoidea</taxon>
        <taxon>Chironomidae</taxon>
        <taxon>Chironominae</taxon>
        <taxon>Chironomus</taxon>
    </lineage>
</organism>
<keyword evidence="1" id="KW-0547">Nucleotide-binding</keyword>
<keyword evidence="2" id="KW-0342">GTP-binding</keyword>
<dbReference type="InterPro" id="IPR027417">
    <property type="entry name" value="P-loop_NTPase"/>
</dbReference>
<dbReference type="Gene3D" id="3.40.50.300">
    <property type="entry name" value="P-loop containing nucleotide triphosphate hydrolases"/>
    <property type="match status" value="1"/>
</dbReference>
<accession>A0A9P0NEA2</accession>
<evidence type="ECO:0000313" key="7">
    <source>
        <dbReference type="Proteomes" id="UP001153620"/>
    </source>
</evidence>
<reference evidence="6" key="2">
    <citation type="submission" date="2022-10" db="EMBL/GenBank/DDBJ databases">
        <authorList>
            <consortium name="ENA_rothamsted_submissions"/>
            <consortium name="culmorum"/>
            <person name="King R."/>
        </authorList>
    </citation>
    <scope>NUCLEOTIDE SEQUENCE</scope>
</reference>
<keyword evidence="4" id="KW-0175">Coiled coil</keyword>
<dbReference type="PROSITE" id="PS51715">
    <property type="entry name" value="G_GB1_RHD3"/>
    <property type="match status" value="1"/>
</dbReference>
<comment type="similarity">
    <text evidence="3">Belongs to the TRAFAC class dynamin-like GTPase superfamily. GB1/RHD3 GTPase family.</text>
</comment>
<evidence type="ECO:0000313" key="6">
    <source>
        <dbReference type="EMBL" id="CAH1713059.1"/>
    </source>
</evidence>
<evidence type="ECO:0000256" key="1">
    <source>
        <dbReference type="ARBA" id="ARBA00022741"/>
    </source>
</evidence>
<protein>
    <recommendedName>
        <fullName evidence="5">GB1/RHD3-type G domain-containing protein</fullName>
    </recommendedName>
</protein>
<evidence type="ECO:0000256" key="3">
    <source>
        <dbReference type="PROSITE-ProRule" id="PRU01052"/>
    </source>
</evidence>
<gene>
    <name evidence="6" type="ORF">CHIRRI_LOCUS2811</name>
</gene>
<dbReference type="SUPFAM" id="SSF52540">
    <property type="entry name" value="P-loop containing nucleoside triphosphate hydrolases"/>
    <property type="match status" value="1"/>
</dbReference>
<dbReference type="GO" id="GO:0003924">
    <property type="term" value="F:GTPase activity"/>
    <property type="evidence" value="ECO:0007669"/>
    <property type="project" value="InterPro"/>
</dbReference>
<evidence type="ECO:0000256" key="4">
    <source>
        <dbReference type="SAM" id="Coils"/>
    </source>
</evidence>
<dbReference type="EMBL" id="OU895877">
    <property type="protein sequence ID" value="CAH1713059.1"/>
    <property type="molecule type" value="Genomic_DNA"/>
</dbReference>
<dbReference type="Gene3D" id="1.20.58.420">
    <property type="entry name" value="AHSP"/>
    <property type="match status" value="1"/>
</dbReference>
<dbReference type="PANTHER" id="PTHR10751">
    <property type="entry name" value="GUANYLATE BINDING PROTEIN"/>
    <property type="match status" value="1"/>
</dbReference>
<dbReference type="GO" id="GO:0005525">
    <property type="term" value="F:GTP binding"/>
    <property type="evidence" value="ECO:0007669"/>
    <property type="project" value="UniProtKB-KW"/>
</dbReference>
<dbReference type="Pfam" id="PF02263">
    <property type="entry name" value="GBP"/>
    <property type="match status" value="1"/>
</dbReference>
<feature type="coiled-coil region" evidence="4">
    <location>
        <begin position="468"/>
        <end position="534"/>
    </location>
</feature>
<dbReference type="AlphaFoldDB" id="A0A9P0NEA2"/>
<evidence type="ECO:0000256" key="2">
    <source>
        <dbReference type="ARBA" id="ARBA00023134"/>
    </source>
</evidence>
<feature type="domain" description="GB1/RHD3-type G" evidence="5">
    <location>
        <begin position="40"/>
        <end position="298"/>
    </location>
</feature>
<keyword evidence="7" id="KW-1185">Reference proteome</keyword>
<reference evidence="6" key="1">
    <citation type="submission" date="2022-01" db="EMBL/GenBank/DDBJ databases">
        <authorList>
            <person name="King R."/>
        </authorList>
    </citation>
    <scope>NUCLEOTIDE SEQUENCE</scope>
</reference>
<dbReference type="OrthoDB" id="8195814at2759"/>
<dbReference type="InterPro" id="IPR015894">
    <property type="entry name" value="Guanylate-bd_N"/>
</dbReference>
<dbReference type="InterPro" id="IPR030386">
    <property type="entry name" value="G_GB1_RHD3_dom"/>
</dbReference>
<sequence>MDVKEFGKPWTIFKFNQDEKSFKDDSNMLKNLFLHEKVKDRKVIVFSIVGSFRRGKSFFLDYCLRYLYANYDSLNRKDANFKKDINWMGHKNDKLSGFSWRSGAERDTTGIIFWSDVFLHTNSLNEKFAIFVVDTQGLFDNETTLMENSQIFALSSLISSIQVINLNGNIREDELDYFQFAMEFGKLARKDGIDSKEFQKLVFLVRDWQNPDDYEFGEVGGYKYLNHVFKLKENKNDELNSVREFLSNSCEKLACHLLPHPGKNVAGRKGYEGQWSLMDEDFSFELFDAVESLLNPDSLIAKKVCGRELSAENFFVHIQTYFKHFASSDIPKVLTMYKLLVEKDLDFLVAKAFKIYEEKLATIGNKAESEAQIDEFSKSSKEQAVSDFKNDRKIGDASSIENAQNNLNDMIDSYYKKWKATQLKFLSDQKAIEKLKTYAGNMTQTLANEHSKNEANDKKIKELNIKVKREVEEKARAVTSLNEKLANEKSKFEAIIESEKAKYESALTKTKSQNSKLEDKISEMTSSIDKLKSRTYEQSSGFSASNSMQSSYCPPNYGSSSLYSEGFSQPTRSYSSAPSVSSGMYVRTRLITFLNIKS</sequence>